<feature type="region of interest" description="Disordered" evidence="1">
    <location>
        <begin position="164"/>
        <end position="240"/>
    </location>
</feature>
<evidence type="ECO:0000313" key="2">
    <source>
        <dbReference type="EMBL" id="GEU52389.1"/>
    </source>
</evidence>
<dbReference type="EMBL" id="BKCJ010003007">
    <property type="protein sequence ID" value="GEU52389.1"/>
    <property type="molecule type" value="Genomic_DNA"/>
</dbReference>
<name>A0A6L2KTW5_TANCI</name>
<dbReference type="GO" id="GO:0003964">
    <property type="term" value="F:RNA-directed DNA polymerase activity"/>
    <property type="evidence" value="ECO:0007669"/>
    <property type="project" value="UniProtKB-KW"/>
</dbReference>
<accession>A0A6L2KTW5</accession>
<keyword evidence="2" id="KW-0548">Nucleotidyltransferase</keyword>
<feature type="compositionally biased region" description="Polar residues" evidence="1">
    <location>
        <begin position="64"/>
        <end position="75"/>
    </location>
</feature>
<keyword evidence="2" id="KW-0808">Transferase</keyword>
<evidence type="ECO:0000256" key="1">
    <source>
        <dbReference type="SAM" id="MobiDB-lite"/>
    </source>
</evidence>
<reference evidence="2" key="1">
    <citation type="journal article" date="2019" name="Sci. Rep.">
        <title>Draft genome of Tanacetum cinerariifolium, the natural source of mosquito coil.</title>
        <authorList>
            <person name="Yamashiro T."/>
            <person name="Shiraishi A."/>
            <person name="Satake H."/>
            <person name="Nakayama K."/>
        </authorList>
    </citation>
    <scope>NUCLEOTIDE SEQUENCE</scope>
</reference>
<dbReference type="AlphaFoldDB" id="A0A6L2KTW5"/>
<feature type="compositionally biased region" description="Acidic residues" evidence="1">
    <location>
        <begin position="164"/>
        <end position="199"/>
    </location>
</feature>
<keyword evidence="2" id="KW-0695">RNA-directed DNA polymerase</keyword>
<gene>
    <name evidence="2" type="ORF">Tci_024367</name>
</gene>
<proteinExistence type="predicted"/>
<sequence>MGTPTLSSRVPVPLPEDPYEAIRQAYLVVMDVESEPFKDPIKTETLESPHTVAPPTCHVEESKGSGTSDVRSMSSDSITPLLPNHPLTHTTPILVPSLCRTAHMAVRVLPEMSPSFSVSIAEVASMPDSAFQKRFMSSYDSSPSPTFPVRKGYIDTFRLILDTDSEGDELGDEDDKEEGVEESLDSDSESEDAEDEGPITEDKDPVAGDEDLAMGDEGPGMGVESLGLGGDEVVPKGQQRAAPVVETTIGEPLGLRYMALRHQEIALGEGWKPSVFEPTLATWIDSKDGIVYIDVPAYPPLAPPVQTSPSPEWTSGSLPISPSPFIVPSPISSPMISLIISSPVASPATAEAKGFLAELGAQVEMQGGLIHDHTVRLGELSPALFERYDRDIGELFTRSGLVRDEIFSQRYRFRSLEHEQKRTAMTFRALWRSAALQQELQEMRGRVTALEHERDRREQYGYCKNHKKRAKNGTKRTQERKEYTRDGNYQALCMRTRNSYFPNNSPVTIRRRRNKRRTPNVVEPELHTIVEVTPMADNRTMEELLQAPTEGYGEAIIILEINADHFEIKTNLLQLNVSRMNTTSKKNASKTDDRIDKLADQISTLVNIFAKKVVTPALVKAVEESCVTCGGAHAYYNCPNTDNNQPSVCVATGTYNQVAPQNCASNYMAQPGFATV</sequence>
<feature type="region of interest" description="Disordered" evidence="1">
    <location>
        <begin position="47"/>
        <end position="75"/>
    </location>
</feature>
<organism evidence="2">
    <name type="scientific">Tanacetum cinerariifolium</name>
    <name type="common">Dalmatian daisy</name>
    <name type="synonym">Chrysanthemum cinerariifolium</name>
    <dbReference type="NCBI Taxonomy" id="118510"/>
    <lineage>
        <taxon>Eukaryota</taxon>
        <taxon>Viridiplantae</taxon>
        <taxon>Streptophyta</taxon>
        <taxon>Embryophyta</taxon>
        <taxon>Tracheophyta</taxon>
        <taxon>Spermatophyta</taxon>
        <taxon>Magnoliopsida</taxon>
        <taxon>eudicotyledons</taxon>
        <taxon>Gunneridae</taxon>
        <taxon>Pentapetalae</taxon>
        <taxon>asterids</taxon>
        <taxon>campanulids</taxon>
        <taxon>Asterales</taxon>
        <taxon>Asteraceae</taxon>
        <taxon>Asteroideae</taxon>
        <taxon>Anthemideae</taxon>
        <taxon>Anthemidinae</taxon>
        <taxon>Tanacetum</taxon>
    </lineage>
</organism>
<protein>
    <submittedName>
        <fullName evidence="2">Reverse transcriptase domain-containing protein, chloroplastic</fullName>
    </submittedName>
</protein>
<comment type="caution">
    <text evidence="2">The sequence shown here is derived from an EMBL/GenBank/DDBJ whole genome shotgun (WGS) entry which is preliminary data.</text>
</comment>